<dbReference type="InterPro" id="IPR003870">
    <property type="entry name" value="DUF222"/>
</dbReference>
<dbReference type="InterPro" id="IPR002711">
    <property type="entry name" value="HNH"/>
</dbReference>
<dbReference type="CDD" id="cd00085">
    <property type="entry name" value="HNHc"/>
    <property type="match status" value="1"/>
</dbReference>
<reference evidence="3 4" key="1">
    <citation type="submission" date="2017-02" db="EMBL/GenBank/DDBJ databases">
        <authorList>
            <person name="Peterson S.W."/>
        </authorList>
    </citation>
    <scope>NUCLEOTIDE SEQUENCE [LARGE SCALE GENOMIC DNA]</scope>
    <source>
        <strain evidence="3 4">LMG 22410</strain>
    </source>
</reference>
<keyword evidence="4" id="KW-1185">Reference proteome</keyword>
<name>A0A1R4GBI6_9MICO</name>
<dbReference type="EMBL" id="FUHU01000043">
    <property type="protein sequence ID" value="SJM65569.1"/>
    <property type="molecule type" value="Genomic_DNA"/>
</dbReference>
<proteinExistence type="inferred from homology"/>
<accession>A0A1R4GBI6</accession>
<evidence type="ECO:0000259" key="2">
    <source>
        <dbReference type="SMART" id="SM00507"/>
    </source>
</evidence>
<dbReference type="Proteomes" id="UP000195787">
    <property type="component" value="Unassembled WGS sequence"/>
</dbReference>
<dbReference type="GO" id="GO:0003676">
    <property type="term" value="F:nucleic acid binding"/>
    <property type="evidence" value="ECO:0007669"/>
    <property type="project" value="InterPro"/>
</dbReference>
<dbReference type="Pfam" id="PF01844">
    <property type="entry name" value="HNH"/>
    <property type="match status" value="1"/>
</dbReference>
<dbReference type="InterPro" id="IPR003615">
    <property type="entry name" value="HNH_nuc"/>
</dbReference>
<dbReference type="AlphaFoldDB" id="A0A1R4GBI6"/>
<dbReference type="SMART" id="SM00507">
    <property type="entry name" value="HNHc"/>
    <property type="match status" value="1"/>
</dbReference>
<evidence type="ECO:0000256" key="1">
    <source>
        <dbReference type="ARBA" id="ARBA00023450"/>
    </source>
</evidence>
<protein>
    <recommendedName>
        <fullName evidence="2">HNH nuclease domain-containing protein</fullName>
    </recommendedName>
</protein>
<dbReference type="GO" id="GO:0008270">
    <property type="term" value="F:zinc ion binding"/>
    <property type="evidence" value="ECO:0007669"/>
    <property type="project" value="InterPro"/>
</dbReference>
<evidence type="ECO:0000313" key="4">
    <source>
        <dbReference type="Proteomes" id="UP000195787"/>
    </source>
</evidence>
<dbReference type="GO" id="GO:0004519">
    <property type="term" value="F:endonuclease activity"/>
    <property type="evidence" value="ECO:0007669"/>
    <property type="project" value="InterPro"/>
</dbReference>
<gene>
    <name evidence="3" type="ORF">CZ674_10580</name>
</gene>
<organism evidence="3 4">
    <name type="scientific">Agrococcus casei LMG 22410</name>
    <dbReference type="NCBI Taxonomy" id="1255656"/>
    <lineage>
        <taxon>Bacteria</taxon>
        <taxon>Bacillati</taxon>
        <taxon>Actinomycetota</taxon>
        <taxon>Actinomycetes</taxon>
        <taxon>Micrococcales</taxon>
        <taxon>Microbacteriaceae</taxon>
        <taxon>Agrococcus</taxon>
    </lineage>
</organism>
<sequence>MAAVPAAARHDASLADATAALRQAAQVFESAYTAAIDRFDEASDRERLDMVVAIGQISLTHEALLSKYSQMLDTVQGTEAAKSCGYSSTADLLQHEHGLRKSDADAYVRLAALLERREYPALADAVDSGAVSSKQAIVIARFLDRSRRRGCGDDLIGRMDGFATDFAVGADTNAPLKPEALKTLIRSWLAEEDPESVQLTEDQQHDFRECSYFIREDGMVSIHALLPAALGAAVIQYLDANAAPRVLIVDADEVDDLEPRDGRRRKQKAADAFVRAFEVVAKSKHTSIQGGAAPTLLVTVKASELEKHAKGSPAVAHLDRTQEVVPAAEAARIVCDGAIQTAITDDSGHVLKLGRSQRLFTPDQRRAITAKYRTCQAPSCDIPGNWAEIHHVQHWQDGGRTDIDNGVPLCNFHHHEVHRDRLQIVHDPKTGDFRVTRRMRR</sequence>
<dbReference type="Gene3D" id="1.10.30.50">
    <property type="match status" value="1"/>
</dbReference>
<feature type="domain" description="HNH nuclease" evidence="2">
    <location>
        <begin position="363"/>
        <end position="415"/>
    </location>
</feature>
<evidence type="ECO:0000313" key="3">
    <source>
        <dbReference type="EMBL" id="SJM65569.1"/>
    </source>
</evidence>
<comment type="similarity">
    <text evidence="1">Belongs to the Rv1128c/1148c/1588c/1702c/1945/3466 family.</text>
</comment>
<dbReference type="Pfam" id="PF02720">
    <property type="entry name" value="DUF222"/>
    <property type="match status" value="1"/>
</dbReference>